<evidence type="ECO:0000313" key="2">
    <source>
        <dbReference type="Proteomes" id="UP000236370"/>
    </source>
</evidence>
<dbReference type="Proteomes" id="UP000236370">
    <property type="component" value="Unassembled WGS sequence"/>
</dbReference>
<evidence type="ECO:0000313" key="1">
    <source>
        <dbReference type="EMBL" id="PNI81351.1"/>
    </source>
</evidence>
<comment type="caution">
    <text evidence="1">The sequence shown here is derived from an EMBL/GenBank/DDBJ whole genome shotgun (WGS) entry which is preliminary data.</text>
</comment>
<evidence type="ECO:0000313" key="3">
    <source>
        <dbReference type="VGNC" id="VGNC:13164"/>
    </source>
</evidence>
<dbReference type="EMBL" id="NBAG03000217">
    <property type="protein sequence ID" value="PNI81351.1"/>
    <property type="molecule type" value="Genomic_DNA"/>
</dbReference>
<name>A0A6D2WFB0_PANTR</name>
<gene>
    <name evidence="3" type="primary">LMO7DN</name>
    <name evidence="1" type="ORF">CK820_G0004550</name>
</gene>
<dbReference type="PANTHER" id="PTHR12138">
    <property type="entry name" value="PRIMATE-EXPANDED PROTEIN FAMILY"/>
    <property type="match status" value="1"/>
</dbReference>
<dbReference type="VGNC" id="VGNC:13164">
    <property type="gene designation" value="LMO7DN"/>
</dbReference>
<proteinExistence type="predicted"/>
<organism evidence="1 2">
    <name type="scientific">Pan troglodytes</name>
    <name type="common">Chimpanzee</name>
    <dbReference type="NCBI Taxonomy" id="9598"/>
    <lineage>
        <taxon>Eukaryota</taxon>
        <taxon>Metazoa</taxon>
        <taxon>Chordata</taxon>
        <taxon>Craniata</taxon>
        <taxon>Vertebrata</taxon>
        <taxon>Euteleostomi</taxon>
        <taxon>Mammalia</taxon>
        <taxon>Eutheria</taxon>
        <taxon>Euarchontoglires</taxon>
        <taxon>Primates</taxon>
        <taxon>Haplorrhini</taxon>
        <taxon>Catarrhini</taxon>
        <taxon>Hominidae</taxon>
        <taxon>Pan</taxon>
    </lineage>
</organism>
<reference evidence="1 2" key="1">
    <citation type="submission" date="2017-12" db="EMBL/GenBank/DDBJ databases">
        <title>High-resolution comparative analysis of great ape genomes.</title>
        <authorList>
            <person name="Pollen A."/>
            <person name="Hastie A."/>
            <person name="Hormozdiari F."/>
            <person name="Dougherty M."/>
            <person name="Liu R."/>
            <person name="Chaisson M."/>
            <person name="Hoppe E."/>
            <person name="Hill C."/>
            <person name="Pang A."/>
            <person name="Hillier L."/>
            <person name="Baker C."/>
            <person name="Armstrong J."/>
            <person name="Shendure J."/>
            <person name="Paten B."/>
            <person name="Wilson R."/>
            <person name="Chao H."/>
            <person name="Schneider V."/>
            <person name="Ventura M."/>
            <person name="Kronenberg Z."/>
            <person name="Murali S."/>
            <person name="Gordon D."/>
            <person name="Cantsilieris S."/>
            <person name="Munson K."/>
            <person name="Nelson B."/>
            <person name="Raja A."/>
            <person name="Underwood J."/>
            <person name="Diekhans M."/>
            <person name="Fiddes I."/>
            <person name="Haussler D."/>
            <person name="Eichler E."/>
        </authorList>
    </citation>
    <scope>NUCLEOTIDE SEQUENCE [LARGE SCALE GENOMIC DNA]</scope>
    <source>
        <strain evidence="1">Yerkes chimp pedigree #C0471</strain>
    </source>
</reference>
<accession>A0A6D2WFB0</accession>
<dbReference type="AlphaFoldDB" id="A0A6D2WFB0"/>
<sequence>MTWLDKGVWTQEDENSCSFSESDFPGCRDQINSSIPSIWTAALGMMISLEVRWWINGKQGYVISLGHALSPRLECSGTFSAHCILGLPGGSSYPPASVSQVVGTTALYLVEEAWAQAGKMRS</sequence>
<dbReference type="OMA" id="YPVEEAW"/>
<protein>
    <submittedName>
        <fullName evidence="1">LMO7DN isoform 1</fullName>
    </submittedName>
</protein>
<dbReference type="PANTHER" id="PTHR12138:SF156">
    <property type="entry name" value="LMO7 DOWNSTREAM NEIGHBOR PROTEIN"/>
    <property type="match status" value="1"/>
</dbReference>